<proteinExistence type="predicted"/>
<keyword evidence="1" id="KW-0175">Coiled coil</keyword>
<feature type="coiled-coil region" evidence="1">
    <location>
        <begin position="255"/>
        <end position="291"/>
    </location>
</feature>
<name>A0AAD1Y6A5_EUPCR</name>
<dbReference type="InterPro" id="IPR032675">
    <property type="entry name" value="LRR_dom_sf"/>
</dbReference>
<protein>
    <submittedName>
        <fullName evidence="3">Uncharacterized protein</fullName>
    </submittedName>
</protein>
<dbReference type="AlphaFoldDB" id="A0AAD1Y6A5"/>
<dbReference type="SUPFAM" id="SSF52047">
    <property type="entry name" value="RNI-like"/>
    <property type="match status" value="1"/>
</dbReference>
<keyword evidence="4" id="KW-1185">Reference proteome</keyword>
<feature type="compositionally biased region" description="Acidic residues" evidence="2">
    <location>
        <begin position="404"/>
        <end position="418"/>
    </location>
</feature>
<feature type="region of interest" description="Disordered" evidence="2">
    <location>
        <begin position="372"/>
        <end position="419"/>
    </location>
</feature>
<feature type="compositionally biased region" description="Basic and acidic residues" evidence="2">
    <location>
        <begin position="394"/>
        <end position="403"/>
    </location>
</feature>
<accession>A0AAD1Y6A5</accession>
<evidence type="ECO:0000256" key="2">
    <source>
        <dbReference type="SAM" id="MobiDB-lite"/>
    </source>
</evidence>
<evidence type="ECO:0000256" key="1">
    <source>
        <dbReference type="SAM" id="Coils"/>
    </source>
</evidence>
<dbReference type="EMBL" id="CAMPGE010027861">
    <property type="protein sequence ID" value="CAI2385449.1"/>
    <property type="molecule type" value="Genomic_DNA"/>
</dbReference>
<dbReference type="Gene3D" id="3.80.10.10">
    <property type="entry name" value="Ribonuclease Inhibitor"/>
    <property type="match status" value="1"/>
</dbReference>
<evidence type="ECO:0000313" key="3">
    <source>
        <dbReference type="EMBL" id="CAI2385449.1"/>
    </source>
</evidence>
<dbReference type="Proteomes" id="UP001295684">
    <property type="component" value="Unassembled WGS sequence"/>
</dbReference>
<organism evidence="3 4">
    <name type="scientific">Euplotes crassus</name>
    <dbReference type="NCBI Taxonomy" id="5936"/>
    <lineage>
        <taxon>Eukaryota</taxon>
        <taxon>Sar</taxon>
        <taxon>Alveolata</taxon>
        <taxon>Ciliophora</taxon>
        <taxon>Intramacronucleata</taxon>
        <taxon>Spirotrichea</taxon>
        <taxon>Hypotrichia</taxon>
        <taxon>Euplotida</taxon>
        <taxon>Euplotidae</taxon>
        <taxon>Moneuplotes</taxon>
    </lineage>
</organism>
<sequence length="661" mass="77106">MFVSKNLKEDLYLRQIEKVRQVLEKTDSDDSKELQTLLESIKNNFDLLKLKLPFADIEIEIREFFTLYDKINKWDADSQFDKLKKMIPNLASVFGRLLMTKFDLFTNNNVKSADQKKQKSCKILKFVEDILKQKYDEDPNLKEAYEKEAESNRICWDFESHEFEKKWEAKNLAKESQSKSIQGHEFVRQAEWLMTKDERYKTHGRSLQDCLFKAFAKFAAIEGEVSEADKQRIQDELRAELEAQNIDYEATISLYHDLEADFEDDSEEMKEENKEENCANLNNKVEFVEREVDLGFFDREFINGLDSTRGEEFKFCDQTMIYHEFSDSVEMRVNVTQFKELIGKSHAWKMPNEIRSLSIFMVKDENIRRQGGYIEEEENVDHPQVDEDDAGEGEGDKEPAKDQNDEDDISSVDSDDPDDVRKKTRIFLNKKDQEEGKKTLYILEEKKAIIAEQNQNAIAAAESHIDKIDIVPFLRVLPESLDSLSFSCLKYEDAVNANDVYNLGVFLRGVIMIGVKYLTIKEIDFGNPENVKMIRDVFKGNLDYSLLKYLSFLKCKNIWELDSDLLSDLNNLENLSFSHCGLHDEHLEHLKKLLEPFKHRMLNSLELNHNKIKNAGRDIIESWVKGDTKSLQIIKINHYNNSIKSKGRLGTIGLNTIHMNK</sequence>
<gene>
    <name evidence="3" type="ORF">ECRASSUSDP1_LOCUS27014</name>
</gene>
<evidence type="ECO:0000313" key="4">
    <source>
        <dbReference type="Proteomes" id="UP001295684"/>
    </source>
</evidence>
<comment type="caution">
    <text evidence="3">The sequence shown here is derived from an EMBL/GenBank/DDBJ whole genome shotgun (WGS) entry which is preliminary data.</text>
</comment>
<reference evidence="3" key="1">
    <citation type="submission" date="2023-07" db="EMBL/GenBank/DDBJ databases">
        <authorList>
            <consortium name="AG Swart"/>
            <person name="Singh M."/>
            <person name="Singh A."/>
            <person name="Seah K."/>
            <person name="Emmerich C."/>
        </authorList>
    </citation>
    <scope>NUCLEOTIDE SEQUENCE</scope>
    <source>
        <strain evidence="3">DP1</strain>
    </source>
</reference>